<dbReference type="EMBL" id="JEMU01000003">
    <property type="protein sequence ID" value="KAJ04280.1"/>
    <property type="molecule type" value="Genomic_DNA"/>
</dbReference>
<protein>
    <submittedName>
        <fullName evidence="1">Uncharacterized protein</fullName>
    </submittedName>
</protein>
<keyword evidence="2" id="KW-1185">Reference proteome</keyword>
<evidence type="ECO:0000313" key="1">
    <source>
        <dbReference type="EMBL" id="KAJ04280.1"/>
    </source>
</evidence>
<organism evidence="1 2">
    <name type="scientific">Sulfitobacter mediterraneus</name>
    <dbReference type="NCBI Taxonomy" id="83219"/>
    <lineage>
        <taxon>Bacteria</taxon>
        <taxon>Pseudomonadati</taxon>
        <taxon>Pseudomonadota</taxon>
        <taxon>Alphaproteobacteria</taxon>
        <taxon>Rhodobacterales</taxon>
        <taxon>Roseobacteraceae</taxon>
        <taxon>Sulfitobacter</taxon>
    </lineage>
</organism>
<dbReference type="STRING" id="83219.PM02_04700"/>
<dbReference type="eggNOG" id="ENOG503139P">
    <property type="taxonomic scope" value="Bacteria"/>
</dbReference>
<evidence type="ECO:0000313" key="2">
    <source>
        <dbReference type="Proteomes" id="UP000027337"/>
    </source>
</evidence>
<reference evidence="1 2" key="1">
    <citation type="journal article" date="2014" name="Genome Announc.">
        <title>Draft Genome Sequences of Two Isolates of the Roseobacter Group, Sulfitobacter sp. Strains 3SOLIMAR09 and 1FIGIMAR09, from Harbors of Mallorca Island (Mediterranean Sea).</title>
        <authorList>
            <person name="Mas-Llado M."/>
            <person name="Pina-Villalonga J.M."/>
            <person name="Brunet-Galmes I."/>
            <person name="Nogales B."/>
            <person name="Bosch R."/>
        </authorList>
    </citation>
    <scope>NUCLEOTIDE SEQUENCE [LARGE SCALE GENOMIC DNA]</scope>
    <source>
        <strain evidence="1 2">1FIGIMAR09</strain>
    </source>
</reference>
<accession>A0A061SWZ6</accession>
<name>A0A061SWZ6_9RHOB</name>
<proteinExistence type="predicted"/>
<dbReference type="AlphaFoldDB" id="A0A061SWZ6"/>
<comment type="caution">
    <text evidence="1">The sequence shown here is derived from an EMBL/GenBank/DDBJ whole genome shotgun (WGS) entry which is preliminary data.</text>
</comment>
<sequence>MEGRAMAERFNLANQGKTWHIMARKGAGAATEALWLSLGGCPDQIVATRVFLVHKAREALK</sequence>
<dbReference type="Proteomes" id="UP000027337">
    <property type="component" value="Unassembled WGS sequence"/>
</dbReference>
<gene>
    <name evidence="1" type="ORF">PM02_04700</name>
</gene>